<organism evidence="5 6">
    <name type="scientific">Nocardia flavorosea</name>
    <dbReference type="NCBI Taxonomy" id="53429"/>
    <lineage>
        <taxon>Bacteria</taxon>
        <taxon>Bacillati</taxon>
        <taxon>Actinomycetota</taxon>
        <taxon>Actinomycetes</taxon>
        <taxon>Mycobacteriales</taxon>
        <taxon>Nocardiaceae</taxon>
        <taxon>Nocardia</taxon>
    </lineage>
</organism>
<dbReference type="Proteomes" id="UP000570678">
    <property type="component" value="Unassembled WGS sequence"/>
</dbReference>
<reference evidence="5 6" key="1">
    <citation type="submission" date="2020-04" db="EMBL/GenBank/DDBJ databases">
        <title>MicrobeNet Type strains.</title>
        <authorList>
            <person name="Nicholson A.C."/>
        </authorList>
    </citation>
    <scope>NUCLEOTIDE SEQUENCE [LARGE SCALE GENOMIC DNA]</scope>
    <source>
        <strain evidence="5 6">JCM 3332</strain>
    </source>
</reference>
<accession>A0A846YIT3</accession>
<evidence type="ECO:0000256" key="2">
    <source>
        <dbReference type="ARBA" id="ARBA00023163"/>
    </source>
</evidence>
<evidence type="ECO:0000259" key="4">
    <source>
        <dbReference type="PROSITE" id="PS01124"/>
    </source>
</evidence>
<dbReference type="Gene3D" id="1.10.10.60">
    <property type="entry name" value="Homeodomain-like"/>
    <property type="match status" value="1"/>
</dbReference>
<name>A0A846YIT3_9NOCA</name>
<dbReference type="InterPro" id="IPR009057">
    <property type="entry name" value="Homeodomain-like_sf"/>
</dbReference>
<comment type="caution">
    <text evidence="5">The sequence shown here is derived from an EMBL/GenBank/DDBJ whole genome shotgun (WGS) entry which is preliminary data.</text>
</comment>
<feature type="domain" description="HTH araC/xylS-type" evidence="4">
    <location>
        <begin position="70"/>
        <end position="117"/>
    </location>
</feature>
<keyword evidence="2" id="KW-0804">Transcription</keyword>
<sequence length="123" mass="13163">MGEVAEGGTHQPSHADGEPECDSGGGAGPRGQIVPAEGHLQGKRYVERDRGRCHEQVDTGARGPHHPRDRLHHALILLAEKTPFTAVAHRCGWASASAFIDIFRKTFGHTPRAHPGDPPPSST</sequence>
<evidence type="ECO:0000256" key="3">
    <source>
        <dbReference type="SAM" id="MobiDB-lite"/>
    </source>
</evidence>
<dbReference type="GO" id="GO:0043565">
    <property type="term" value="F:sequence-specific DNA binding"/>
    <property type="evidence" value="ECO:0007669"/>
    <property type="project" value="InterPro"/>
</dbReference>
<feature type="region of interest" description="Disordered" evidence="3">
    <location>
        <begin position="1"/>
        <end position="51"/>
    </location>
</feature>
<gene>
    <name evidence="5" type="ORF">HGA15_15615</name>
</gene>
<dbReference type="InterPro" id="IPR018060">
    <property type="entry name" value="HTH_AraC"/>
</dbReference>
<dbReference type="EMBL" id="JAAXOT010000007">
    <property type="protein sequence ID" value="NKY57554.1"/>
    <property type="molecule type" value="Genomic_DNA"/>
</dbReference>
<dbReference type="Pfam" id="PF12833">
    <property type="entry name" value="HTH_18"/>
    <property type="match status" value="1"/>
</dbReference>
<dbReference type="PROSITE" id="PS01124">
    <property type="entry name" value="HTH_ARAC_FAMILY_2"/>
    <property type="match status" value="1"/>
</dbReference>
<dbReference type="AlphaFoldDB" id="A0A846YIT3"/>
<proteinExistence type="predicted"/>
<keyword evidence="6" id="KW-1185">Reference proteome</keyword>
<dbReference type="GO" id="GO:0003700">
    <property type="term" value="F:DNA-binding transcription factor activity"/>
    <property type="evidence" value="ECO:0007669"/>
    <property type="project" value="InterPro"/>
</dbReference>
<evidence type="ECO:0000256" key="1">
    <source>
        <dbReference type="ARBA" id="ARBA00023015"/>
    </source>
</evidence>
<evidence type="ECO:0000313" key="5">
    <source>
        <dbReference type="EMBL" id="NKY57554.1"/>
    </source>
</evidence>
<dbReference type="PANTHER" id="PTHR11019:SF199">
    <property type="entry name" value="HTH-TYPE TRANSCRIPTIONAL REGULATOR NIMR"/>
    <property type="match status" value="1"/>
</dbReference>
<dbReference type="PANTHER" id="PTHR11019">
    <property type="entry name" value="HTH-TYPE TRANSCRIPTIONAL REGULATOR NIMR"/>
    <property type="match status" value="1"/>
</dbReference>
<protein>
    <submittedName>
        <fullName evidence="5">Helix-turn-helix domain-containing protein</fullName>
    </submittedName>
</protein>
<keyword evidence="1" id="KW-0805">Transcription regulation</keyword>
<evidence type="ECO:0000313" key="6">
    <source>
        <dbReference type="Proteomes" id="UP000570678"/>
    </source>
</evidence>
<dbReference type="SUPFAM" id="SSF46689">
    <property type="entry name" value="Homeodomain-like"/>
    <property type="match status" value="1"/>
</dbReference>